<dbReference type="InterPro" id="IPR016833">
    <property type="entry name" value="Put_Na-Bile_cotransptr"/>
</dbReference>
<evidence type="ECO:0000313" key="2">
    <source>
        <dbReference type="EMBL" id="OJH42078.1"/>
    </source>
</evidence>
<dbReference type="EMBL" id="MPIN01000001">
    <property type="protein sequence ID" value="OJH42078.1"/>
    <property type="molecule type" value="Genomic_DNA"/>
</dbReference>
<keyword evidence="1" id="KW-0812">Transmembrane</keyword>
<dbReference type="STRING" id="83449.BON30_02320"/>
<gene>
    <name evidence="2" type="ORF">BON30_02320</name>
</gene>
<evidence type="ECO:0000256" key="1">
    <source>
        <dbReference type="SAM" id="Phobius"/>
    </source>
</evidence>
<dbReference type="PANTHER" id="PTHR18640:SF5">
    <property type="entry name" value="SODIUM_BILE ACID COTRANSPORTER 7"/>
    <property type="match status" value="1"/>
</dbReference>
<dbReference type="Proteomes" id="UP000182229">
    <property type="component" value="Unassembled WGS sequence"/>
</dbReference>
<feature type="transmembrane region" description="Helical" evidence="1">
    <location>
        <begin position="12"/>
        <end position="29"/>
    </location>
</feature>
<reference evidence="2 3" key="2">
    <citation type="submission" date="2016-12" db="EMBL/GenBank/DDBJ databases">
        <title>Draft Genome Sequence of Cystobacter ferrugineus Strain Cbfe23.</title>
        <authorList>
            <person name="Akbar S."/>
            <person name="Dowd S.E."/>
            <person name="Stevens D.C."/>
        </authorList>
    </citation>
    <scope>NUCLEOTIDE SEQUENCE [LARGE SCALE GENOMIC DNA]</scope>
    <source>
        <strain evidence="2 3">Cbfe23</strain>
    </source>
</reference>
<feature type="transmembrane region" description="Helical" evidence="1">
    <location>
        <begin position="234"/>
        <end position="252"/>
    </location>
</feature>
<dbReference type="Gene3D" id="1.20.1530.20">
    <property type="match status" value="1"/>
</dbReference>
<comment type="caution">
    <text evidence="2">The sequence shown here is derived from an EMBL/GenBank/DDBJ whole genome shotgun (WGS) entry which is preliminary data.</text>
</comment>
<dbReference type="AlphaFoldDB" id="A0A1L9BIU8"/>
<dbReference type="GO" id="GO:0005886">
    <property type="term" value="C:plasma membrane"/>
    <property type="evidence" value="ECO:0007669"/>
    <property type="project" value="TreeGrafter"/>
</dbReference>
<evidence type="ECO:0000313" key="3">
    <source>
        <dbReference type="Proteomes" id="UP000182229"/>
    </source>
</evidence>
<dbReference type="InterPro" id="IPR038770">
    <property type="entry name" value="Na+/solute_symporter_sf"/>
</dbReference>
<dbReference type="RefSeq" id="WP_071896175.1">
    <property type="nucleotide sequence ID" value="NZ_MPIN01000001.1"/>
</dbReference>
<dbReference type="OrthoDB" id="9792271at2"/>
<dbReference type="PANTHER" id="PTHR18640">
    <property type="entry name" value="SOLUTE CARRIER FAMILY 10 MEMBER 7"/>
    <property type="match status" value="1"/>
</dbReference>
<name>A0A1L9BIU8_9BACT</name>
<accession>A0A1L9BIU8</accession>
<feature type="transmembrane region" description="Helical" evidence="1">
    <location>
        <begin position="264"/>
        <end position="286"/>
    </location>
</feature>
<protein>
    <submittedName>
        <fullName evidence="2">Bile acid:sodium symporter</fullName>
    </submittedName>
</protein>
<sequence length="330" mass="34950">MSLLSRVRPDSFTLALAGTVVLATLLPLRGPAVPLFDAVTNAAIALLFFLHGARLSREAVLQGAANWRLHLVVLASTFVLFPLLGLALRWGLRDWLAPELGLGVLFLCLLPSTVQSSIAFTSLARGNVAAAVCSASASNLLGVVLTPVLVGLLLNQRGGGISGEAVGAIFAQLFVPFVTGHLLRPWLGAWVGRHRAVLALVDRGSILLVVYTAFSEAVVNGLWSQLDARDLGVLGLVCAVLLAAVLGLTTWFSRRLGFSREDEIAIVFCGSKKSLASGVPMAGVLFPPATVGALVLPLMLFHQLQLMVCAVLARRYARTWSRVASQDISS</sequence>
<dbReference type="Pfam" id="PF13593">
    <property type="entry name" value="SBF_like"/>
    <property type="match status" value="1"/>
</dbReference>
<feature type="transmembrane region" description="Helical" evidence="1">
    <location>
        <begin position="67"/>
        <end position="88"/>
    </location>
</feature>
<organism evidence="2 3">
    <name type="scientific">Cystobacter ferrugineus</name>
    <dbReference type="NCBI Taxonomy" id="83449"/>
    <lineage>
        <taxon>Bacteria</taxon>
        <taxon>Pseudomonadati</taxon>
        <taxon>Myxococcota</taxon>
        <taxon>Myxococcia</taxon>
        <taxon>Myxococcales</taxon>
        <taxon>Cystobacterineae</taxon>
        <taxon>Archangiaceae</taxon>
        <taxon>Cystobacter</taxon>
    </lineage>
</organism>
<feature type="transmembrane region" description="Helical" evidence="1">
    <location>
        <begin position="128"/>
        <end position="153"/>
    </location>
</feature>
<feature type="transmembrane region" description="Helical" evidence="1">
    <location>
        <begin position="165"/>
        <end position="184"/>
    </location>
</feature>
<feature type="transmembrane region" description="Helical" evidence="1">
    <location>
        <begin position="35"/>
        <end position="55"/>
    </location>
</feature>
<keyword evidence="1" id="KW-0472">Membrane</keyword>
<keyword evidence="3" id="KW-1185">Reference proteome</keyword>
<dbReference type="PIRSF" id="PIRSF026166">
    <property type="entry name" value="UCP026166"/>
    <property type="match status" value="1"/>
</dbReference>
<reference evidence="3" key="1">
    <citation type="submission" date="2016-11" db="EMBL/GenBank/DDBJ databases">
        <authorList>
            <person name="Shukria A."/>
            <person name="Stevens D.C."/>
        </authorList>
    </citation>
    <scope>NUCLEOTIDE SEQUENCE [LARGE SCALE GENOMIC DNA]</scope>
    <source>
        <strain evidence="3">Cbfe23</strain>
    </source>
</reference>
<keyword evidence="1" id="KW-1133">Transmembrane helix</keyword>
<proteinExistence type="predicted"/>
<feature type="transmembrane region" description="Helical" evidence="1">
    <location>
        <begin position="100"/>
        <end position="121"/>
    </location>
</feature>